<protein>
    <submittedName>
        <fullName evidence="2">DUF2799 domain-containing protein</fullName>
    </submittedName>
</protein>
<organism evidence="2 3">
    <name type="scientific">Acerihabitans arboris</name>
    <dbReference type="NCBI Taxonomy" id="2691583"/>
    <lineage>
        <taxon>Bacteria</taxon>
        <taxon>Pseudomonadati</taxon>
        <taxon>Pseudomonadota</taxon>
        <taxon>Gammaproteobacteria</taxon>
        <taxon>Enterobacterales</taxon>
        <taxon>Pectobacteriaceae</taxon>
        <taxon>Acerihabitans</taxon>
    </lineage>
</organism>
<evidence type="ECO:0000313" key="2">
    <source>
        <dbReference type="EMBL" id="NDL61166.1"/>
    </source>
</evidence>
<accession>A0A845SDI7</accession>
<feature type="chain" id="PRO_5032397295" evidence="1">
    <location>
        <begin position="22"/>
        <end position="120"/>
    </location>
</feature>
<keyword evidence="3" id="KW-1185">Reference proteome</keyword>
<name>A0A845SDI7_9GAMM</name>
<dbReference type="Proteomes" id="UP000461443">
    <property type="component" value="Unassembled WGS sequence"/>
</dbReference>
<feature type="signal peptide" evidence="1">
    <location>
        <begin position="1"/>
        <end position="21"/>
    </location>
</feature>
<evidence type="ECO:0000256" key="1">
    <source>
        <dbReference type="SAM" id="SignalP"/>
    </source>
</evidence>
<keyword evidence="1" id="KW-0732">Signal</keyword>
<dbReference type="InterPro" id="IPR021242">
    <property type="entry name" value="DUF2799"/>
</dbReference>
<dbReference type="AlphaFoldDB" id="A0A845SDI7"/>
<gene>
    <name evidence="2" type="ORF">GRH90_00050</name>
</gene>
<evidence type="ECO:0000313" key="3">
    <source>
        <dbReference type="Proteomes" id="UP000461443"/>
    </source>
</evidence>
<sequence length="120" mass="13179">MKLPVIFALLLILAGCGSSTAPPPAGQADSPSQWYQVGYHDAQAGKIVRDNDALAEWFGNPQIDRDAYLRGYIAGQQELCLPDQAFSWGQQGRSFPAACDGVKDAERLRQQWQQGRDKAN</sequence>
<dbReference type="NCBIfam" id="NF008518">
    <property type="entry name" value="PRK11443.1"/>
    <property type="match status" value="1"/>
</dbReference>
<reference evidence="2 3" key="1">
    <citation type="submission" date="2019-12" db="EMBL/GenBank/DDBJ databases">
        <authorList>
            <person name="Lee S.D."/>
        </authorList>
    </citation>
    <scope>NUCLEOTIDE SEQUENCE [LARGE SCALE GENOMIC DNA]</scope>
    <source>
        <strain evidence="2 3">SAP-6</strain>
    </source>
</reference>
<comment type="caution">
    <text evidence="2">The sequence shown here is derived from an EMBL/GenBank/DDBJ whole genome shotgun (WGS) entry which is preliminary data.</text>
</comment>
<dbReference type="PROSITE" id="PS51257">
    <property type="entry name" value="PROKAR_LIPOPROTEIN"/>
    <property type="match status" value="1"/>
</dbReference>
<reference evidence="2 3" key="2">
    <citation type="submission" date="2020-02" db="EMBL/GenBank/DDBJ databases">
        <title>The new genus of Enterobacteriales.</title>
        <authorList>
            <person name="Kim I.S."/>
        </authorList>
    </citation>
    <scope>NUCLEOTIDE SEQUENCE [LARGE SCALE GENOMIC DNA]</scope>
    <source>
        <strain evidence="2 3">SAP-6</strain>
    </source>
</reference>
<dbReference type="EMBL" id="WUBS01000001">
    <property type="protein sequence ID" value="NDL61166.1"/>
    <property type="molecule type" value="Genomic_DNA"/>
</dbReference>
<proteinExistence type="predicted"/>
<dbReference type="Pfam" id="PF10973">
    <property type="entry name" value="DUF2799"/>
    <property type="match status" value="1"/>
</dbReference>